<dbReference type="PANTHER" id="PTHR44051">
    <property type="entry name" value="GLUTATHIONE S-TRANSFERASE-RELATED"/>
    <property type="match status" value="1"/>
</dbReference>
<keyword evidence="3" id="KW-0808">Transferase</keyword>
<dbReference type="SFLD" id="SFLDG00358">
    <property type="entry name" value="Main_(cytGST)"/>
    <property type="match status" value="1"/>
</dbReference>
<dbReference type="InterPro" id="IPR040079">
    <property type="entry name" value="Glutathione_S-Trfase"/>
</dbReference>
<dbReference type="InterPro" id="IPR036249">
    <property type="entry name" value="Thioredoxin-like_sf"/>
</dbReference>
<dbReference type="InterPro" id="IPR010987">
    <property type="entry name" value="Glutathione-S-Trfase_C-like"/>
</dbReference>
<dbReference type="PROSITE" id="PS50405">
    <property type="entry name" value="GST_CTER"/>
    <property type="match status" value="1"/>
</dbReference>
<evidence type="ECO:0000259" key="2">
    <source>
        <dbReference type="PROSITE" id="PS50405"/>
    </source>
</evidence>
<dbReference type="KEGG" id="emv:HQR01_05105"/>
<dbReference type="PROSITE" id="PS50404">
    <property type="entry name" value="GST_NTER"/>
    <property type="match status" value="1"/>
</dbReference>
<dbReference type="SUPFAM" id="SSF47616">
    <property type="entry name" value="GST C-terminal domain-like"/>
    <property type="match status" value="1"/>
</dbReference>
<dbReference type="InterPro" id="IPR036282">
    <property type="entry name" value="Glutathione-S-Trfase_C_sf"/>
</dbReference>
<dbReference type="SUPFAM" id="SSF52833">
    <property type="entry name" value="Thioredoxin-like"/>
    <property type="match status" value="1"/>
</dbReference>
<dbReference type="EMBL" id="CP053921">
    <property type="protein sequence ID" value="QKG70798.1"/>
    <property type="molecule type" value="Genomic_DNA"/>
</dbReference>
<feature type="domain" description="GST N-terminal" evidence="1">
    <location>
        <begin position="1"/>
        <end position="80"/>
    </location>
</feature>
<reference evidence="3 4" key="1">
    <citation type="submission" date="2020-05" db="EMBL/GenBank/DDBJ databases">
        <title>Erythrobacter mangrovi sp. nov., isolated from rhizosphere soil of mangrove plant (Kandelia candel).</title>
        <authorList>
            <person name="Ye Y.H."/>
        </authorList>
    </citation>
    <scope>NUCLEOTIDE SEQUENCE [LARGE SCALE GENOMIC DNA]</scope>
    <source>
        <strain evidence="3 4">EB310</strain>
    </source>
</reference>
<dbReference type="InterPro" id="IPR004046">
    <property type="entry name" value="GST_C"/>
</dbReference>
<dbReference type="PANTHER" id="PTHR44051:SF8">
    <property type="entry name" value="GLUTATHIONE S-TRANSFERASE GSTA"/>
    <property type="match status" value="1"/>
</dbReference>
<dbReference type="RefSeq" id="WP_173213140.1">
    <property type="nucleotide sequence ID" value="NZ_CP053921.1"/>
</dbReference>
<sequence length="203" mass="22266">MKIITSIGPNPHVVRMFMAERGIELPSETVDLRSGENRAEAFLKVNPAGQSPALVLDDGNVVTEITAICEYLDETQPGTPLLGETPEARAQSRRWTRWVDLNVCEPMANGFRFSEGLPMFESRMRCLPEAAPGLKACVQDKLGWLDDRLATQDYVGGDSFGLADIMLYCFQAFGNVVGQPLDPKFANVGAWFERVAARPSASA</sequence>
<dbReference type="AlphaFoldDB" id="A0A7D3XH17"/>
<dbReference type="SFLD" id="SFLDS00019">
    <property type="entry name" value="Glutathione_Transferase_(cytos"/>
    <property type="match status" value="1"/>
</dbReference>
<dbReference type="Gene3D" id="3.40.30.10">
    <property type="entry name" value="Glutaredoxin"/>
    <property type="match status" value="1"/>
</dbReference>
<feature type="domain" description="GST C-terminal" evidence="2">
    <location>
        <begin position="85"/>
        <end position="203"/>
    </location>
</feature>
<dbReference type="Pfam" id="PF13409">
    <property type="entry name" value="GST_N_2"/>
    <property type="match status" value="1"/>
</dbReference>
<dbReference type="CDD" id="cd03051">
    <property type="entry name" value="GST_N_GTT2_like"/>
    <property type="match status" value="1"/>
</dbReference>
<evidence type="ECO:0000313" key="3">
    <source>
        <dbReference type="EMBL" id="QKG70798.1"/>
    </source>
</evidence>
<dbReference type="Gene3D" id="1.20.1050.10">
    <property type="match status" value="1"/>
</dbReference>
<dbReference type="Pfam" id="PF00043">
    <property type="entry name" value="GST_C"/>
    <property type="match status" value="1"/>
</dbReference>
<organism evidence="3 4">
    <name type="scientific">Erythrobacter mangrovi</name>
    <dbReference type="NCBI Taxonomy" id="2739433"/>
    <lineage>
        <taxon>Bacteria</taxon>
        <taxon>Pseudomonadati</taxon>
        <taxon>Pseudomonadota</taxon>
        <taxon>Alphaproteobacteria</taxon>
        <taxon>Sphingomonadales</taxon>
        <taxon>Erythrobacteraceae</taxon>
        <taxon>Erythrobacter/Porphyrobacter group</taxon>
        <taxon>Erythrobacter</taxon>
    </lineage>
</organism>
<name>A0A7D3XH17_9SPHN</name>
<dbReference type="GO" id="GO:0016740">
    <property type="term" value="F:transferase activity"/>
    <property type="evidence" value="ECO:0007669"/>
    <property type="project" value="UniProtKB-KW"/>
</dbReference>
<evidence type="ECO:0000259" key="1">
    <source>
        <dbReference type="PROSITE" id="PS50404"/>
    </source>
</evidence>
<keyword evidence="4" id="KW-1185">Reference proteome</keyword>
<gene>
    <name evidence="3" type="ORF">HQR01_05105</name>
</gene>
<dbReference type="InterPro" id="IPR034345">
    <property type="entry name" value="Gtt2-like_N"/>
</dbReference>
<proteinExistence type="predicted"/>
<evidence type="ECO:0000313" key="4">
    <source>
        <dbReference type="Proteomes" id="UP000504693"/>
    </source>
</evidence>
<accession>A0A7D3XH17</accession>
<protein>
    <submittedName>
        <fullName evidence="3">Glutathione S-transferase family protein</fullName>
    </submittedName>
</protein>
<dbReference type="Proteomes" id="UP000504693">
    <property type="component" value="Chromosome"/>
</dbReference>
<dbReference type="InterPro" id="IPR004045">
    <property type="entry name" value="Glutathione_S-Trfase_N"/>
</dbReference>